<evidence type="ECO:0000256" key="2">
    <source>
        <dbReference type="ARBA" id="ARBA00022801"/>
    </source>
</evidence>
<proteinExistence type="inferred from homology"/>
<comment type="similarity">
    <text evidence="1 4">Belongs to the glycosyl hydrolase 28 family.</text>
</comment>
<evidence type="ECO:0000313" key="5">
    <source>
        <dbReference type="EMBL" id="NME70761.1"/>
    </source>
</evidence>
<dbReference type="RefSeq" id="WP_169658992.1">
    <property type="nucleotide sequence ID" value="NZ_JABANE010000073.1"/>
</dbReference>
<keyword evidence="2 4" id="KW-0378">Hydrolase</keyword>
<dbReference type="InterPro" id="IPR000743">
    <property type="entry name" value="Glyco_hydro_28"/>
</dbReference>
<dbReference type="EMBL" id="JABANE010000073">
    <property type="protein sequence ID" value="NME70761.1"/>
    <property type="molecule type" value="Genomic_DNA"/>
</dbReference>
<evidence type="ECO:0000313" key="6">
    <source>
        <dbReference type="Proteomes" id="UP000576082"/>
    </source>
</evidence>
<accession>A0A7X9RXX1</accession>
<dbReference type="InterPro" id="IPR011050">
    <property type="entry name" value="Pectin_lyase_fold/virulence"/>
</dbReference>
<dbReference type="PANTHER" id="PTHR31339:SF9">
    <property type="entry name" value="PLASMIN AND FIBRONECTIN-BINDING PROTEIN A"/>
    <property type="match status" value="1"/>
</dbReference>
<evidence type="ECO:0000256" key="3">
    <source>
        <dbReference type="ARBA" id="ARBA00023295"/>
    </source>
</evidence>
<dbReference type="InterPro" id="IPR012334">
    <property type="entry name" value="Pectin_lyas_fold"/>
</dbReference>
<dbReference type="InterPro" id="IPR051801">
    <property type="entry name" value="GH28_Enzymes"/>
</dbReference>
<dbReference type="GO" id="GO:0005975">
    <property type="term" value="P:carbohydrate metabolic process"/>
    <property type="evidence" value="ECO:0007669"/>
    <property type="project" value="InterPro"/>
</dbReference>
<dbReference type="Proteomes" id="UP000576082">
    <property type="component" value="Unassembled WGS sequence"/>
</dbReference>
<dbReference type="Pfam" id="PF00295">
    <property type="entry name" value="Glyco_hydro_28"/>
    <property type="match status" value="1"/>
</dbReference>
<keyword evidence="3 4" id="KW-0326">Glycosidase</keyword>
<dbReference type="PANTHER" id="PTHR31339">
    <property type="entry name" value="PECTIN LYASE-RELATED"/>
    <property type="match status" value="1"/>
</dbReference>
<comment type="caution">
    <text evidence="5">The sequence shown here is derived from an EMBL/GenBank/DDBJ whole genome shotgun (WGS) entry which is preliminary data.</text>
</comment>
<dbReference type="AlphaFoldDB" id="A0A7X9RXX1"/>
<organism evidence="5 6">
    <name type="scientific">Flammeovirga aprica JL-4</name>
    <dbReference type="NCBI Taxonomy" id="694437"/>
    <lineage>
        <taxon>Bacteria</taxon>
        <taxon>Pseudomonadati</taxon>
        <taxon>Bacteroidota</taxon>
        <taxon>Cytophagia</taxon>
        <taxon>Cytophagales</taxon>
        <taxon>Flammeovirgaceae</taxon>
        <taxon>Flammeovirga</taxon>
    </lineage>
</organism>
<reference evidence="5 6" key="1">
    <citation type="submission" date="2020-04" db="EMBL/GenBank/DDBJ databases">
        <title>Flammeovirga sp. SR4, a novel species isolated from seawater.</title>
        <authorList>
            <person name="Wang X."/>
        </authorList>
    </citation>
    <scope>NUCLEOTIDE SEQUENCE [LARGE SCALE GENOMIC DNA]</scope>
    <source>
        <strain evidence="5 6">ATCC 23126</strain>
    </source>
</reference>
<gene>
    <name evidence="5" type="ORF">HHU12_22500</name>
</gene>
<dbReference type="Gene3D" id="2.160.20.10">
    <property type="entry name" value="Single-stranded right-handed beta-helix, Pectin lyase-like"/>
    <property type="match status" value="1"/>
</dbReference>
<evidence type="ECO:0000256" key="1">
    <source>
        <dbReference type="ARBA" id="ARBA00008834"/>
    </source>
</evidence>
<dbReference type="GO" id="GO:0004650">
    <property type="term" value="F:polygalacturonase activity"/>
    <property type="evidence" value="ECO:0007669"/>
    <property type="project" value="InterPro"/>
</dbReference>
<name>A0A7X9RXX1_9BACT</name>
<sequence length="469" mass="52561">MKSLNTTYCLLLLMVLGTFSNSLLFAKDYSVLDYGAVADGATIDTKAVQKAINTCSENGGGRVIIPSGKVVQIGTIYLKDHVTLFIENGATLLGSPNIEDYTKDTHKNRYKNEPHMDRCLIFAENAHYFGIEGRGTIDGNGHPKNFNRKTGRPMLIRFLNCSNIQMRSVQLINPAAWTSAWINCEEIVVEGIRIKSRVNHNGDGLDFDGCRNVMVSNCSFDTSDDCICLQASDPERSCEDVVINNCIFESKWAGIRIGLLSRGDFERVNVMNCTFKNIKDSGLKIQMNEGGVMKNMTFSNMTMTNVPRPIFMTFCQQRAHVDAPEELAPMNYMGDMTFANFQIDNSMVEKNAVIAMTGLPKGIIKNITLRNINMHIAGEEITGEIAKENVQELTVDVMEGWWPEFRRLGGTLPASGIYLRHMDGVFLEGIKLFTDKNDKRPPIVMDDVKHFDINRCFLNGERIESKLDN</sequence>
<evidence type="ECO:0000256" key="4">
    <source>
        <dbReference type="RuleBase" id="RU361169"/>
    </source>
</evidence>
<dbReference type="SUPFAM" id="SSF51126">
    <property type="entry name" value="Pectin lyase-like"/>
    <property type="match status" value="1"/>
</dbReference>
<keyword evidence="6" id="KW-1185">Reference proteome</keyword>
<protein>
    <submittedName>
        <fullName evidence="5">Glycoside hydrolase family 28 protein</fullName>
    </submittedName>
</protein>